<sequence>MASSEPRPVVNNEHAIIEAAIKLFLISILLVWCFQIIRPFLVPVIWATLLAVALYPMHLGLTARLGGKAKLSATLITLAGLALLLIPTFSLGGGVVDSAGRFTEHLQAGTLEIPPPTDQVKSWPLIGEKAHATWLEASQNLTGFMVKHKDSIGNALSGLLGMLGSLFGGVAMFCLSVIIGGVFLTTGEACKGAVQQVADRVTGHTNSELPQLACDTIRSVAKGVLGVAVIQALAAGLGMVLVGVPAAGVWMVLVLVLAIAQLPPIIVLAPIIAYVFSVNDGMSATLFAVWSLIVSGSDGFLKPMFLGRGMEVPMLVILLGAIGGMMLSGIIGLFAGAVVLAVGYTLFMAWLSPATQDAEQGAQDEHSGQQTV</sequence>
<feature type="transmembrane region" description="Helical" evidence="8">
    <location>
        <begin position="282"/>
        <end position="301"/>
    </location>
</feature>
<comment type="subcellular location">
    <subcellularLocation>
        <location evidence="1">Cell membrane</location>
        <topology evidence="1">Multi-pass membrane protein</topology>
    </subcellularLocation>
</comment>
<reference evidence="9 10" key="1">
    <citation type="submission" date="2016-11" db="EMBL/GenBank/DDBJ databases">
        <authorList>
            <person name="Jaros S."/>
            <person name="Januszkiewicz K."/>
            <person name="Wedrychowicz H."/>
        </authorList>
    </citation>
    <scope>NUCLEOTIDE SEQUENCE [LARGE SCALE GENOMIC DNA]</scope>
    <source>
        <strain evidence="9 10">DSM 16917</strain>
    </source>
</reference>
<evidence type="ECO:0000256" key="4">
    <source>
        <dbReference type="ARBA" id="ARBA00022475"/>
    </source>
</evidence>
<evidence type="ECO:0000256" key="1">
    <source>
        <dbReference type="ARBA" id="ARBA00004651"/>
    </source>
</evidence>
<evidence type="ECO:0000256" key="5">
    <source>
        <dbReference type="ARBA" id="ARBA00022692"/>
    </source>
</evidence>
<evidence type="ECO:0000313" key="9">
    <source>
        <dbReference type="EMBL" id="SHH72127.1"/>
    </source>
</evidence>
<feature type="transmembrane region" description="Helical" evidence="8">
    <location>
        <begin position="223"/>
        <end position="242"/>
    </location>
</feature>
<name>A0A1M5VA77_9GAMM</name>
<dbReference type="Pfam" id="PF01594">
    <property type="entry name" value="AI-2E_transport"/>
    <property type="match status" value="1"/>
</dbReference>
<dbReference type="PANTHER" id="PTHR21716">
    <property type="entry name" value="TRANSMEMBRANE PROTEIN"/>
    <property type="match status" value="1"/>
</dbReference>
<feature type="transmembrane region" description="Helical" evidence="8">
    <location>
        <begin position="71"/>
        <end position="96"/>
    </location>
</feature>
<dbReference type="InterPro" id="IPR002549">
    <property type="entry name" value="AI-2E-like"/>
</dbReference>
<dbReference type="Proteomes" id="UP000184268">
    <property type="component" value="Unassembled WGS sequence"/>
</dbReference>
<feature type="transmembrane region" description="Helical" evidence="8">
    <location>
        <begin position="249"/>
        <end position="276"/>
    </location>
</feature>
<keyword evidence="6 8" id="KW-1133">Transmembrane helix</keyword>
<dbReference type="PANTHER" id="PTHR21716:SF67">
    <property type="entry name" value="TRANSPORT PROTEIN YDIK-RELATED"/>
    <property type="match status" value="1"/>
</dbReference>
<dbReference type="RefSeq" id="WP_067656342.1">
    <property type="nucleotide sequence ID" value="NZ_FQXG01000004.1"/>
</dbReference>
<keyword evidence="5 8" id="KW-0812">Transmembrane</keyword>
<dbReference type="STRING" id="299255.SAMN02745129_2671"/>
<feature type="transmembrane region" description="Helical" evidence="8">
    <location>
        <begin position="40"/>
        <end position="59"/>
    </location>
</feature>
<comment type="similarity">
    <text evidence="2">Belongs to the autoinducer-2 exporter (AI-2E) (TC 2.A.86) family.</text>
</comment>
<evidence type="ECO:0000256" key="8">
    <source>
        <dbReference type="SAM" id="Phobius"/>
    </source>
</evidence>
<gene>
    <name evidence="9" type="ORF">SAMN02745129_2671</name>
</gene>
<feature type="transmembrane region" description="Helical" evidence="8">
    <location>
        <begin position="155"/>
        <end position="179"/>
    </location>
</feature>
<proteinExistence type="inferred from homology"/>
<keyword evidence="10" id="KW-1185">Reference proteome</keyword>
<evidence type="ECO:0000256" key="2">
    <source>
        <dbReference type="ARBA" id="ARBA00009773"/>
    </source>
</evidence>
<dbReference type="EMBL" id="FQXG01000004">
    <property type="protein sequence ID" value="SHH72127.1"/>
    <property type="molecule type" value="Genomic_DNA"/>
</dbReference>
<dbReference type="AlphaFoldDB" id="A0A1M5VA77"/>
<feature type="transmembrane region" description="Helical" evidence="8">
    <location>
        <begin position="15"/>
        <end position="33"/>
    </location>
</feature>
<evidence type="ECO:0000256" key="6">
    <source>
        <dbReference type="ARBA" id="ARBA00022989"/>
    </source>
</evidence>
<evidence type="ECO:0000256" key="3">
    <source>
        <dbReference type="ARBA" id="ARBA00022448"/>
    </source>
</evidence>
<keyword evidence="7 8" id="KW-0472">Membrane</keyword>
<evidence type="ECO:0000256" key="7">
    <source>
        <dbReference type="ARBA" id="ARBA00023136"/>
    </source>
</evidence>
<keyword evidence="4" id="KW-1003">Cell membrane</keyword>
<evidence type="ECO:0000313" key="10">
    <source>
        <dbReference type="Proteomes" id="UP000184268"/>
    </source>
</evidence>
<dbReference type="OrthoDB" id="106838at2"/>
<organism evidence="9 10">
    <name type="scientific">Ferrimonas marina</name>
    <dbReference type="NCBI Taxonomy" id="299255"/>
    <lineage>
        <taxon>Bacteria</taxon>
        <taxon>Pseudomonadati</taxon>
        <taxon>Pseudomonadota</taxon>
        <taxon>Gammaproteobacteria</taxon>
        <taxon>Alteromonadales</taxon>
        <taxon>Ferrimonadaceae</taxon>
        <taxon>Ferrimonas</taxon>
    </lineage>
</organism>
<keyword evidence="3" id="KW-0813">Transport</keyword>
<accession>A0A1M5VA77</accession>
<dbReference type="GO" id="GO:0005886">
    <property type="term" value="C:plasma membrane"/>
    <property type="evidence" value="ECO:0007669"/>
    <property type="project" value="UniProtKB-SubCell"/>
</dbReference>
<feature type="transmembrane region" description="Helical" evidence="8">
    <location>
        <begin position="313"/>
        <end position="346"/>
    </location>
</feature>
<protein>
    <submittedName>
        <fullName evidence="9">Predicted PurR-regulated permease PerM</fullName>
    </submittedName>
</protein>